<evidence type="ECO:0000256" key="7">
    <source>
        <dbReference type="SAM" id="Phobius"/>
    </source>
</evidence>
<keyword evidence="5 7" id="KW-0472">Membrane</keyword>
<dbReference type="Pfam" id="PF10204">
    <property type="entry name" value="DuoxA"/>
    <property type="match status" value="1"/>
</dbReference>
<evidence type="ECO:0000256" key="5">
    <source>
        <dbReference type="ARBA" id="ARBA00023136"/>
    </source>
</evidence>
<dbReference type="GO" id="GO:0005789">
    <property type="term" value="C:endoplasmic reticulum membrane"/>
    <property type="evidence" value="ECO:0007669"/>
    <property type="project" value="InterPro"/>
</dbReference>
<keyword evidence="9" id="KW-1185">Reference proteome</keyword>
<evidence type="ECO:0000256" key="4">
    <source>
        <dbReference type="ARBA" id="ARBA00022989"/>
    </source>
</evidence>
<evidence type="ECO:0000256" key="3">
    <source>
        <dbReference type="ARBA" id="ARBA00022692"/>
    </source>
</evidence>
<feature type="transmembrane region" description="Helical" evidence="7">
    <location>
        <begin position="23"/>
        <end position="44"/>
    </location>
</feature>
<evidence type="ECO:0000313" key="9">
    <source>
        <dbReference type="Proteomes" id="UP000606786"/>
    </source>
</evidence>
<comment type="caution">
    <text evidence="8">The sequence shown here is derived from an EMBL/GenBank/DDBJ whole genome shotgun (WGS) entry which is preliminary data.</text>
</comment>
<dbReference type="PANTHER" id="PTHR31158">
    <property type="entry name" value="DUAL OXIDASE 2"/>
    <property type="match status" value="1"/>
</dbReference>
<gene>
    <name evidence="8" type="ORF">CCAP1982_LOCUS5687</name>
</gene>
<protein>
    <submittedName>
        <fullName evidence="8">(Mediterranean fruit fly) hypothetical protein</fullName>
    </submittedName>
</protein>
<dbReference type="EMBL" id="CAJHJT010000012">
    <property type="protein sequence ID" value="CAD6997028.1"/>
    <property type="molecule type" value="Genomic_DNA"/>
</dbReference>
<comment type="subcellular location">
    <subcellularLocation>
        <location evidence="1">Membrane</location>
        <topology evidence="1">Multi-pass membrane protein</topology>
    </subcellularLocation>
</comment>
<keyword evidence="3 7" id="KW-0812">Transmembrane</keyword>
<keyword evidence="6" id="KW-0325">Glycoprotein</keyword>
<evidence type="ECO:0000256" key="6">
    <source>
        <dbReference type="ARBA" id="ARBA00023180"/>
    </source>
</evidence>
<comment type="similarity">
    <text evidence="2">Belongs to the DUOXA family.</text>
</comment>
<keyword evidence="4 7" id="KW-1133">Transmembrane helix</keyword>
<dbReference type="InterPro" id="IPR018469">
    <property type="entry name" value="Dual_oxidase_maturation_fac"/>
</dbReference>
<accession>A0A811UFB0</accession>
<dbReference type="OrthoDB" id="10042652at2759"/>
<dbReference type="GO" id="GO:0015031">
    <property type="term" value="P:protein transport"/>
    <property type="evidence" value="ECO:0007669"/>
    <property type="project" value="InterPro"/>
</dbReference>
<evidence type="ECO:0000256" key="1">
    <source>
        <dbReference type="ARBA" id="ARBA00004141"/>
    </source>
</evidence>
<sequence length="99" mass="10907">MKAFLVIFPGVRKQKFTTFSTVTLSLFVGLVILITRLGSAWHVAHTTIIAPYKAFSREKMPSRIGTHIGLMHVNVTLTASSAALQFSFMALNPSDPNEE</sequence>
<feature type="transmembrane region" description="Helical" evidence="7">
    <location>
        <begin position="64"/>
        <end position="88"/>
    </location>
</feature>
<evidence type="ECO:0000256" key="2">
    <source>
        <dbReference type="ARBA" id="ARBA00009816"/>
    </source>
</evidence>
<reference evidence="8" key="1">
    <citation type="submission" date="2020-11" db="EMBL/GenBank/DDBJ databases">
        <authorList>
            <person name="Whitehead M."/>
        </authorList>
    </citation>
    <scope>NUCLEOTIDE SEQUENCE</scope>
    <source>
        <strain evidence="8">EGII</strain>
    </source>
</reference>
<dbReference type="Proteomes" id="UP000606786">
    <property type="component" value="Unassembled WGS sequence"/>
</dbReference>
<name>A0A811UFB0_CERCA</name>
<organism evidence="8 9">
    <name type="scientific">Ceratitis capitata</name>
    <name type="common">Mediterranean fruit fly</name>
    <name type="synonym">Tephritis capitata</name>
    <dbReference type="NCBI Taxonomy" id="7213"/>
    <lineage>
        <taxon>Eukaryota</taxon>
        <taxon>Metazoa</taxon>
        <taxon>Ecdysozoa</taxon>
        <taxon>Arthropoda</taxon>
        <taxon>Hexapoda</taxon>
        <taxon>Insecta</taxon>
        <taxon>Pterygota</taxon>
        <taxon>Neoptera</taxon>
        <taxon>Endopterygota</taxon>
        <taxon>Diptera</taxon>
        <taxon>Brachycera</taxon>
        <taxon>Muscomorpha</taxon>
        <taxon>Tephritoidea</taxon>
        <taxon>Tephritidae</taxon>
        <taxon>Ceratitis</taxon>
        <taxon>Ceratitis</taxon>
    </lineage>
</organism>
<dbReference type="PANTHER" id="PTHR31158:SF10">
    <property type="entry name" value="LD27791P"/>
    <property type="match status" value="1"/>
</dbReference>
<evidence type="ECO:0000313" key="8">
    <source>
        <dbReference type="EMBL" id="CAD6997028.1"/>
    </source>
</evidence>
<proteinExistence type="inferred from homology"/>
<dbReference type="AlphaFoldDB" id="A0A811UFB0"/>